<dbReference type="UniPathway" id="UPA00143"/>
<dbReference type="SUPFAM" id="SSF81382">
    <property type="entry name" value="Skp1 dimerisation domain-like"/>
    <property type="match status" value="1"/>
</dbReference>
<dbReference type="InterPro" id="IPR001232">
    <property type="entry name" value="SKP1-like"/>
</dbReference>
<feature type="domain" description="SKP1 component dimerisation" evidence="4">
    <location>
        <begin position="254"/>
        <end position="301"/>
    </location>
</feature>
<dbReference type="EMBL" id="OIVN01003513">
    <property type="protein sequence ID" value="SPD11771.1"/>
    <property type="molecule type" value="Genomic_DNA"/>
</dbReference>
<dbReference type="InterPro" id="IPR016073">
    <property type="entry name" value="Skp1_comp_POZ"/>
</dbReference>
<dbReference type="SUPFAM" id="SSF54695">
    <property type="entry name" value="POZ domain"/>
    <property type="match status" value="1"/>
</dbReference>
<keyword evidence="3" id="KW-0833">Ubl conjugation pathway</keyword>
<name>A0A2N9HJ99_FAGSY</name>
<gene>
    <name evidence="6" type="ORF">FSB_LOCUS39653</name>
</gene>
<dbReference type="InterPro" id="IPR016072">
    <property type="entry name" value="Skp1_comp_dimer"/>
</dbReference>
<reference evidence="6" key="1">
    <citation type="submission" date="2018-02" db="EMBL/GenBank/DDBJ databases">
        <authorList>
            <person name="Cohen D.B."/>
            <person name="Kent A.D."/>
        </authorList>
    </citation>
    <scope>NUCLEOTIDE SEQUENCE</scope>
</reference>
<proteinExistence type="inferred from homology"/>
<evidence type="ECO:0000256" key="1">
    <source>
        <dbReference type="ARBA" id="ARBA00004906"/>
    </source>
</evidence>
<comment type="pathway">
    <text evidence="1">Protein modification; protein ubiquitination.</text>
</comment>
<dbReference type="SMART" id="SM00512">
    <property type="entry name" value="Skp1"/>
    <property type="match status" value="1"/>
</dbReference>
<dbReference type="GO" id="GO:0006511">
    <property type="term" value="P:ubiquitin-dependent protein catabolic process"/>
    <property type="evidence" value="ECO:0007669"/>
    <property type="project" value="InterPro"/>
</dbReference>
<dbReference type="InterPro" id="IPR011333">
    <property type="entry name" value="SKP1/BTB/POZ_sf"/>
</dbReference>
<dbReference type="AlphaFoldDB" id="A0A2N9HJ99"/>
<sequence length="303" mass="33621">MSSTGAVVKKNLTLMSSDGKTFEVEENVAMLSQTIKHMIEDDCAQSVIPVPNVKSQTLARVIEYCKNHVQSSESKSESESEALQTWDAEFIEVDQTALCELILDHRSAGLGWSLLSSGGGHGSLGCDFFVSVGAAVDQSVMQSTATSGPCIILVVISFITHYGWRHRRLFLWLGLVVNRWVIRGGPLGGVKDQFLPLFWAAVDHVFWNHLAHVVASCQVGGKMVLESHFSLSFSNVPGCFFVRQTEAANYLDIKGLLDLTCQTVANMMKGNSVEEIRKIFNIKNDFTPEEEEEIRKENQWAFD</sequence>
<dbReference type="Gene3D" id="3.30.710.10">
    <property type="entry name" value="Potassium Channel Kv1.1, Chain A"/>
    <property type="match status" value="1"/>
</dbReference>
<dbReference type="InterPro" id="IPR016897">
    <property type="entry name" value="SKP1"/>
</dbReference>
<evidence type="ECO:0000256" key="2">
    <source>
        <dbReference type="ARBA" id="ARBA00009993"/>
    </source>
</evidence>
<evidence type="ECO:0008006" key="7">
    <source>
        <dbReference type="Google" id="ProtNLM"/>
    </source>
</evidence>
<comment type="similarity">
    <text evidence="2">Belongs to the SKP1 family.</text>
</comment>
<organism evidence="6">
    <name type="scientific">Fagus sylvatica</name>
    <name type="common">Beechnut</name>
    <dbReference type="NCBI Taxonomy" id="28930"/>
    <lineage>
        <taxon>Eukaryota</taxon>
        <taxon>Viridiplantae</taxon>
        <taxon>Streptophyta</taxon>
        <taxon>Embryophyta</taxon>
        <taxon>Tracheophyta</taxon>
        <taxon>Spermatophyta</taxon>
        <taxon>Magnoliopsida</taxon>
        <taxon>eudicotyledons</taxon>
        <taxon>Gunneridae</taxon>
        <taxon>Pentapetalae</taxon>
        <taxon>rosids</taxon>
        <taxon>fabids</taxon>
        <taxon>Fagales</taxon>
        <taxon>Fagaceae</taxon>
        <taxon>Fagus</taxon>
    </lineage>
</organism>
<protein>
    <recommendedName>
        <fullName evidence="7">SKP1 component POZ domain-containing protein</fullName>
    </recommendedName>
</protein>
<evidence type="ECO:0000256" key="3">
    <source>
        <dbReference type="ARBA" id="ARBA00022786"/>
    </source>
</evidence>
<dbReference type="GO" id="GO:0016567">
    <property type="term" value="P:protein ubiquitination"/>
    <property type="evidence" value="ECO:0007669"/>
    <property type="project" value="UniProtKB-UniPathway"/>
</dbReference>
<dbReference type="GO" id="GO:0009867">
    <property type="term" value="P:jasmonic acid mediated signaling pathway"/>
    <property type="evidence" value="ECO:0007669"/>
    <property type="project" value="UniProtKB-ARBA"/>
</dbReference>
<dbReference type="InterPro" id="IPR036296">
    <property type="entry name" value="SKP1-like_dim_sf"/>
</dbReference>
<evidence type="ECO:0000259" key="5">
    <source>
        <dbReference type="Pfam" id="PF03931"/>
    </source>
</evidence>
<dbReference type="Pfam" id="PF01466">
    <property type="entry name" value="Skp1"/>
    <property type="match status" value="1"/>
</dbReference>
<dbReference type="Pfam" id="PF03931">
    <property type="entry name" value="Skp1_POZ"/>
    <property type="match status" value="1"/>
</dbReference>
<evidence type="ECO:0000259" key="4">
    <source>
        <dbReference type="Pfam" id="PF01466"/>
    </source>
</evidence>
<accession>A0A2N9HJ99</accession>
<dbReference type="PANTHER" id="PTHR11165">
    <property type="entry name" value="SKP1"/>
    <property type="match status" value="1"/>
</dbReference>
<evidence type="ECO:0000313" key="6">
    <source>
        <dbReference type="EMBL" id="SPD11771.1"/>
    </source>
</evidence>
<feature type="domain" description="SKP1 component POZ" evidence="5">
    <location>
        <begin position="12"/>
        <end position="69"/>
    </location>
</feature>